<evidence type="ECO:0000259" key="1">
    <source>
        <dbReference type="PROSITE" id="PS50943"/>
    </source>
</evidence>
<organism evidence="2 3">
    <name type="scientific">Phormidium pseudopriestleyi FRX01</name>
    <dbReference type="NCBI Taxonomy" id="1759528"/>
    <lineage>
        <taxon>Bacteria</taxon>
        <taxon>Bacillati</taxon>
        <taxon>Cyanobacteriota</taxon>
        <taxon>Cyanophyceae</taxon>
        <taxon>Oscillatoriophycideae</taxon>
        <taxon>Oscillatoriales</taxon>
        <taxon>Oscillatoriaceae</taxon>
        <taxon>Phormidium</taxon>
    </lineage>
</organism>
<dbReference type="SUPFAM" id="SSF47413">
    <property type="entry name" value="lambda repressor-like DNA-binding domains"/>
    <property type="match status" value="1"/>
</dbReference>
<dbReference type="RefSeq" id="WP_207090584.1">
    <property type="nucleotide sequence ID" value="NZ_JAFLQW010000649.1"/>
</dbReference>
<gene>
    <name evidence="2" type="ORF">J0895_24410</name>
</gene>
<evidence type="ECO:0000313" key="3">
    <source>
        <dbReference type="Proteomes" id="UP000664844"/>
    </source>
</evidence>
<feature type="domain" description="HTH cro/C1-type" evidence="1">
    <location>
        <begin position="19"/>
        <end position="77"/>
    </location>
</feature>
<dbReference type="InterPro" id="IPR010982">
    <property type="entry name" value="Lambda_DNA-bd_dom_sf"/>
</dbReference>
<dbReference type="Proteomes" id="UP000664844">
    <property type="component" value="Unassembled WGS sequence"/>
</dbReference>
<comment type="caution">
    <text evidence="2">The sequence shown here is derived from an EMBL/GenBank/DDBJ whole genome shotgun (WGS) entry which is preliminary data.</text>
</comment>
<sequence length="230" mass="26041">MDDLTSENRNFKSMVTLRIQELAEAKGITLEQLSQDSGVSVEKINKYAAESVKIEEETAADIHKIANSLNLSTLNLLQSAKESSLWVRIKIIDQLEKKNISLEYLSKKTGINLSVLVFYSTQPLRKAKISEPKIQDEIKIICNFLECSLDTLICDEFNDFLIRFDIDAFIEIKGLSEKDFVMLSNVSCDCIDLLRTQPIDNSKSSVQYSYSEAKKIWCETVGKHLNNVGC</sequence>
<accession>A0ABS3G0M7</accession>
<proteinExistence type="predicted"/>
<name>A0ABS3G0M7_9CYAN</name>
<dbReference type="Gene3D" id="1.10.260.40">
    <property type="entry name" value="lambda repressor-like DNA-binding domains"/>
    <property type="match status" value="1"/>
</dbReference>
<dbReference type="PROSITE" id="PS50943">
    <property type="entry name" value="HTH_CROC1"/>
    <property type="match status" value="1"/>
</dbReference>
<dbReference type="SMART" id="SM00530">
    <property type="entry name" value="HTH_XRE"/>
    <property type="match status" value="2"/>
</dbReference>
<keyword evidence="3" id="KW-1185">Reference proteome</keyword>
<dbReference type="CDD" id="cd00093">
    <property type="entry name" value="HTH_XRE"/>
    <property type="match status" value="1"/>
</dbReference>
<reference evidence="2 3" key="1">
    <citation type="submission" date="2021-03" db="EMBL/GenBank/DDBJ databases">
        <title>Metabolic Capacity of the Antarctic Cyanobacterium Phormidium pseudopriestleyi that Sustains Oxygenic Photosynthesis in the Presence of Hydrogen Sulfide.</title>
        <authorList>
            <person name="Lumian J.E."/>
            <person name="Jungblut A.D."/>
            <person name="Dillon M.L."/>
            <person name="Hawes I."/>
            <person name="Doran P.T."/>
            <person name="Mackey T.J."/>
            <person name="Dick G.J."/>
            <person name="Grettenberger C.L."/>
            <person name="Sumner D.Y."/>
        </authorList>
    </citation>
    <scope>NUCLEOTIDE SEQUENCE [LARGE SCALE GENOMIC DNA]</scope>
    <source>
        <strain evidence="2 3">FRX01</strain>
    </source>
</reference>
<dbReference type="InterPro" id="IPR001387">
    <property type="entry name" value="Cro/C1-type_HTH"/>
</dbReference>
<protein>
    <submittedName>
        <fullName evidence="2">Helix-turn-helix transcriptional regulator</fullName>
    </submittedName>
</protein>
<evidence type="ECO:0000313" key="2">
    <source>
        <dbReference type="EMBL" id="MBO0352167.1"/>
    </source>
</evidence>
<dbReference type="EMBL" id="JAFLQW010000649">
    <property type="protein sequence ID" value="MBO0352167.1"/>
    <property type="molecule type" value="Genomic_DNA"/>
</dbReference>